<comment type="caution">
    <text evidence="4">The sequence shown here is derived from an EMBL/GenBank/DDBJ whole genome shotgun (WGS) entry which is preliminary data.</text>
</comment>
<dbReference type="PROSITE" id="PS51186">
    <property type="entry name" value="GNAT"/>
    <property type="match status" value="1"/>
</dbReference>
<dbReference type="SUPFAM" id="SSF55729">
    <property type="entry name" value="Acyl-CoA N-acyltransferases (Nat)"/>
    <property type="match status" value="1"/>
</dbReference>
<keyword evidence="5" id="KW-1185">Reference proteome</keyword>
<keyword evidence="1" id="KW-0808">Transferase</keyword>
<dbReference type="PANTHER" id="PTHR43877">
    <property type="entry name" value="AMINOALKYLPHOSPHONATE N-ACETYLTRANSFERASE-RELATED-RELATED"/>
    <property type="match status" value="1"/>
</dbReference>
<feature type="domain" description="N-acetyltransferase" evidence="3">
    <location>
        <begin position="7"/>
        <end position="163"/>
    </location>
</feature>
<evidence type="ECO:0000313" key="5">
    <source>
        <dbReference type="Proteomes" id="UP000596827"/>
    </source>
</evidence>
<dbReference type="InterPro" id="IPR000182">
    <property type="entry name" value="GNAT_dom"/>
</dbReference>
<dbReference type="GO" id="GO:0016747">
    <property type="term" value="F:acyltransferase activity, transferring groups other than amino-acyl groups"/>
    <property type="evidence" value="ECO:0007669"/>
    <property type="project" value="InterPro"/>
</dbReference>
<evidence type="ECO:0000313" key="4">
    <source>
        <dbReference type="EMBL" id="MBC5765212.1"/>
    </source>
</evidence>
<dbReference type="PANTHER" id="PTHR43877:SF1">
    <property type="entry name" value="ACETYLTRANSFERASE"/>
    <property type="match status" value="1"/>
</dbReference>
<name>A0A923M9Y5_9BURK</name>
<proteinExistence type="predicted"/>
<reference evidence="4" key="1">
    <citation type="submission" date="2020-08" db="EMBL/GenBank/DDBJ databases">
        <title>Ramlibacter sp. GTP1 16S ribosomal RNA gene genome sequencing and assembly.</title>
        <authorList>
            <person name="Kang M."/>
        </authorList>
    </citation>
    <scope>NUCLEOTIDE SEQUENCE</scope>
    <source>
        <strain evidence="4">GTP1</strain>
    </source>
</reference>
<dbReference type="AlphaFoldDB" id="A0A923M9Y5"/>
<sequence length="163" mass="18988">MQLPQPFTLRRARAQDADVIARFNAAMALETEHKHLLPDVIGAGVRRMLEQPQAGFYLVAEAQGDVVGCLMVTYEWSDWRNGRFWWIQSLYVRPDWRRRGVFRGLYAHLKEMAKDDPDACGFRLYVEKDNANAQRTYVDLGMELTEYRIMEELKPGVVFCREA</sequence>
<keyword evidence="2" id="KW-0012">Acyltransferase</keyword>
<dbReference type="Gene3D" id="3.40.630.30">
    <property type="match status" value="1"/>
</dbReference>
<protein>
    <submittedName>
        <fullName evidence="4">GNAT family N-acetyltransferase</fullName>
    </submittedName>
</protein>
<dbReference type="InterPro" id="IPR050832">
    <property type="entry name" value="Bact_Acetyltransf"/>
</dbReference>
<dbReference type="RefSeq" id="WP_187081692.1">
    <property type="nucleotide sequence ID" value="NZ_JACORU010000004.1"/>
</dbReference>
<dbReference type="InterPro" id="IPR016181">
    <property type="entry name" value="Acyl_CoA_acyltransferase"/>
</dbReference>
<dbReference type="EMBL" id="JACORU010000004">
    <property type="protein sequence ID" value="MBC5765212.1"/>
    <property type="molecule type" value="Genomic_DNA"/>
</dbReference>
<dbReference type="Proteomes" id="UP000596827">
    <property type="component" value="Unassembled WGS sequence"/>
</dbReference>
<evidence type="ECO:0000256" key="1">
    <source>
        <dbReference type="ARBA" id="ARBA00022679"/>
    </source>
</evidence>
<evidence type="ECO:0000256" key="2">
    <source>
        <dbReference type="ARBA" id="ARBA00023315"/>
    </source>
</evidence>
<evidence type="ECO:0000259" key="3">
    <source>
        <dbReference type="PROSITE" id="PS51186"/>
    </source>
</evidence>
<accession>A0A923M9Y5</accession>
<organism evidence="4 5">
    <name type="scientific">Ramlibacter albus</name>
    <dbReference type="NCBI Taxonomy" id="2079448"/>
    <lineage>
        <taxon>Bacteria</taxon>
        <taxon>Pseudomonadati</taxon>
        <taxon>Pseudomonadota</taxon>
        <taxon>Betaproteobacteria</taxon>
        <taxon>Burkholderiales</taxon>
        <taxon>Comamonadaceae</taxon>
        <taxon>Ramlibacter</taxon>
    </lineage>
</organism>
<dbReference type="CDD" id="cd04301">
    <property type="entry name" value="NAT_SF"/>
    <property type="match status" value="1"/>
</dbReference>
<dbReference type="Pfam" id="PF00583">
    <property type="entry name" value="Acetyltransf_1"/>
    <property type="match status" value="1"/>
</dbReference>
<gene>
    <name evidence="4" type="ORF">H8R02_12165</name>
</gene>